<dbReference type="AlphaFoldDB" id="A0A429Y1K7"/>
<protein>
    <submittedName>
        <fullName evidence="1">Transcriptional regulator</fullName>
    </submittedName>
</protein>
<dbReference type="OrthoDB" id="9811244at2"/>
<evidence type="ECO:0000313" key="1">
    <source>
        <dbReference type="EMBL" id="RST75123.1"/>
    </source>
</evidence>
<name>A0A429Y1K7_9BACI</name>
<accession>A0A429Y1K7</accession>
<proteinExistence type="predicted"/>
<dbReference type="PANTHER" id="PTHR33677">
    <property type="entry name" value="TRANSCRIPTIONAL REPRESSOR FRMR-RELATED"/>
    <property type="match status" value="1"/>
</dbReference>
<keyword evidence="2" id="KW-1185">Reference proteome</keyword>
<dbReference type="Proteomes" id="UP000287156">
    <property type="component" value="Unassembled WGS sequence"/>
</dbReference>
<gene>
    <name evidence="1" type="ORF">D4T97_007635</name>
</gene>
<dbReference type="GO" id="GO:0003677">
    <property type="term" value="F:DNA binding"/>
    <property type="evidence" value="ECO:0007669"/>
    <property type="project" value="InterPro"/>
</dbReference>
<comment type="caution">
    <text evidence="1">The sequence shown here is derived from an EMBL/GenBank/DDBJ whole genome shotgun (WGS) entry which is preliminary data.</text>
</comment>
<dbReference type="EMBL" id="QYTV02000003">
    <property type="protein sequence ID" value="RST75123.1"/>
    <property type="molecule type" value="Genomic_DNA"/>
</dbReference>
<sequence>MENDQRLIHRNPDEKKMLQNRLKRIEGQVRGIQKMVDEDRYCADILIQLTAISSALKQVGLSLLEKHTHHCVADAIKSGDGDEAIEELMKIVNQLVKT</sequence>
<dbReference type="InterPro" id="IPR038390">
    <property type="entry name" value="Metal_Tscrpt_repr_sf"/>
</dbReference>
<dbReference type="GO" id="GO:0046872">
    <property type="term" value="F:metal ion binding"/>
    <property type="evidence" value="ECO:0007669"/>
    <property type="project" value="InterPro"/>
</dbReference>
<dbReference type="Gene3D" id="1.20.58.1000">
    <property type="entry name" value="Metal-sensitive repressor, helix protomer"/>
    <property type="match status" value="1"/>
</dbReference>
<reference evidence="1" key="1">
    <citation type="submission" date="2018-12" db="EMBL/GenBank/DDBJ databases">
        <authorList>
            <person name="Sun L."/>
            <person name="Chen Z."/>
        </authorList>
    </citation>
    <scope>NUCLEOTIDE SEQUENCE [LARGE SCALE GENOMIC DNA]</scope>
    <source>
        <strain evidence="1">3-2-2</strain>
    </source>
</reference>
<dbReference type="RefSeq" id="WP_126049317.1">
    <property type="nucleotide sequence ID" value="NZ_QYTV02000003.1"/>
</dbReference>
<dbReference type="PANTHER" id="PTHR33677:SF3">
    <property type="entry name" value="COPPER-SENSING TRANSCRIPTIONAL REPRESSOR RICR"/>
    <property type="match status" value="1"/>
</dbReference>
<evidence type="ECO:0000313" key="2">
    <source>
        <dbReference type="Proteomes" id="UP000287156"/>
    </source>
</evidence>
<dbReference type="Pfam" id="PF02583">
    <property type="entry name" value="Trns_repr_metal"/>
    <property type="match status" value="1"/>
</dbReference>
<organism evidence="1 2">
    <name type="scientific">Siminovitchia acidinfaciens</name>
    <dbReference type="NCBI Taxonomy" id="2321395"/>
    <lineage>
        <taxon>Bacteria</taxon>
        <taxon>Bacillati</taxon>
        <taxon>Bacillota</taxon>
        <taxon>Bacilli</taxon>
        <taxon>Bacillales</taxon>
        <taxon>Bacillaceae</taxon>
        <taxon>Siminovitchia</taxon>
    </lineage>
</organism>
<dbReference type="GO" id="GO:0045892">
    <property type="term" value="P:negative regulation of DNA-templated transcription"/>
    <property type="evidence" value="ECO:0007669"/>
    <property type="project" value="UniProtKB-ARBA"/>
</dbReference>
<dbReference type="InterPro" id="IPR003735">
    <property type="entry name" value="Metal_Tscrpt_repr"/>
</dbReference>